<dbReference type="Gene3D" id="3.30.365.10">
    <property type="entry name" value="Aldehyde oxidase/xanthine dehydrogenase, molybdopterin binding domain"/>
    <property type="match status" value="4"/>
</dbReference>
<dbReference type="InterPro" id="IPR037165">
    <property type="entry name" value="AldOxase/xan_DH_Mopterin-bd_sf"/>
</dbReference>
<dbReference type="GO" id="GO:0016491">
    <property type="term" value="F:oxidoreductase activity"/>
    <property type="evidence" value="ECO:0007669"/>
    <property type="project" value="InterPro"/>
</dbReference>
<dbReference type="Pfam" id="PF20256">
    <property type="entry name" value="MoCoBD_2"/>
    <property type="match status" value="1"/>
</dbReference>
<dbReference type="InterPro" id="IPR000674">
    <property type="entry name" value="Ald_Oxase/Xan_DH_a/b"/>
</dbReference>
<dbReference type="Pfam" id="PF02738">
    <property type="entry name" value="MoCoBD_1"/>
    <property type="match status" value="1"/>
</dbReference>
<organism evidence="2 3">
    <name type="scientific">Thermalbibacter longus</name>
    <dbReference type="NCBI Taxonomy" id="2951981"/>
    <lineage>
        <taxon>Bacteria</taxon>
        <taxon>Pseudomonadati</taxon>
        <taxon>Thermomicrobiota</taxon>
        <taxon>Thermomicrobia</taxon>
        <taxon>Thermomicrobiales</taxon>
        <taxon>Thermomicrobiaceae</taxon>
        <taxon>Thermalbibacter</taxon>
    </lineage>
</organism>
<dbReference type="GO" id="GO:0005506">
    <property type="term" value="F:iron ion binding"/>
    <property type="evidence" value="ECO:0007669"/>
    <property type="project" value="InterPro"/>
</dbReference>
<evidence type="ECO:0000259" key="1">
    <source>
        <dbReference type="SMART" id="SM01008"/>
    </source>
</evidence>
<dbReference type="SUPFAM" id="SSF56003">
    <property type="entry name" value="Molybdenum cofactor-binding domain"/>
    <property type="match status" value="1"/>
</dbReference>
<dbReference type="Pfam" id="PF01315">
    <property type="entry name" value="Ald_Xan_dh_C"/>
    <property type="match status" value="1"/>
</dbReference>
<dbReference type="SMART" id="SM01008">
    <property type="entry name" value="Ald_Xan_dh_C"/>
    <property type="match status" value="1"/>
</dbReference>
<dbReference type="RefSeq" id="WP_284057720.1">
    <property type="nucleotide sequence ID" value="NZ_JAMSLR010000009.1"/>
</dbReference>
<gene>
    <name evidence="2" type="ORF">NET02_12315</name>
</gene>
<dbReference type="Proteomes" id="UP001165306">
    <property type="component" value="Unassembled WGS sequence"/>
</dbReference>
<evidence type="ECO:0000313" key="3">
    <source>
        <dbReference type="Proteomes" id="UP001165306"/>
    </source>
</evidence>
<dbReference type="InterPro" id="IPR036856">
    <property type="entry name" value="Ald_Oxase/Xan_DH_a/b_sf"/>
</dbReference>
<dbReference type="InterPro" id="IPR016208">
    <property type="entry name" value="Ald_Oxase/xanthine_DH-like"/>
</dbReference>
<dbReference type="PANTHER" id="PTHR11908:SF157">
    <property type="entry name" value="XANTHINE DEHYDROGENASE SUBUNIT D-RELATED"/>
    <property type="match status" value="1"/>
</dbReference>
<comment type="caution">
    <text evidence="2">The sequence shown here is derived from an EMBL/GenBank/DDBJ whole genome shotgun (WGS) entry which is preliminary data.</text>
</comment>
<dbReference type="SUPFAM" id="SSF54665">
    <property type="entry name" value="CO dehydrogenase molybdoprotein N-domain-like"/>
    <property type="match status" value="1"/>
</dbReference>
<accession>A0AA41WG28</accession>
<evidence type="ECO:0000313" key="2">
    <source>
        <dbReference type="EMBL" id="MCM8749934.1"/>
    </source>
</evidence>
<keyword evidence="3" id="KW-1185">Reference proteome</keyword>
<dbReference type="InterPro" id="IPR008274">
    <property type="entry name" value="AldOxase/xan_DH_MoCoBD1"/>
</dbReference>
<dbReference type="InterPro" id="IPR046867">
    <property type="entry name" value="AldOxase/xan_DH_MoCoBD2"/>
</dbReference>
<feature type="domain" description="Aldehyde oxidase/xanthine dehydrogenase a/b hammerhead" evidence="1">
    <location>
        <begin position="17"/>
        <end position="127"/>
    </location>
</feature>
<dbReference type="Gene3D" id="3.90.1170.50">
    <property type="entry name" value="Aldehyde oxidase/xanthine dehydrogenase, a/b hammerhead"/>
    <property type="match status" value="1"/>
</dbReference>
<dbReference type="EMBL" id="JAMSLR010000009">
    <property type="protein sequence ID" value="MCM8749934.1"/>
    <property type="molecule type" value="Genomic_DNA"/>
</dbReference>
<reference evidence="2" key="1">
    <citation type="submission" date="2022-06" db="EMBL/GenBank/DDBJ databases">
        <title>CFH 74404 Thermomicrobiaceae sp.</title>
        <authorList>
            <person name="Ming H."/>
            <person name="Li W.-J."/>
            <person name="Zhao Z."/>
        </authorList>
    </citation>
    <scope>NUCLEOTIDE SEQUENCE</scope>
    <source>
        <strain evidence="2">CFH 74404</strain>
    </source>
</reference>
<dbReference type="PANTHER" id="PTHR11908">
    <property type="entry name" value="XANTHINE DEHYDROGENASE"/>
    <property type="match status" value="1"/>
</dbReference>
<protein>
    <submittedName>
        <fullName evidence="2">Xanthine dehydrogenase family protein molybdopterin-binding subunit</fullName>
    </submittedName>
</protein>
<name>A0AA41WG28_9BACT</name>
<dbReference type="AlphaFoldDB" id="A0AA41WG28"/>
<proteinExistence type="predicted"/>
<sequence length="765" mass="82566">MSVGRAVPMIDAVERVTGRIRFSQDASLPGMLHAAAVRSVVPHGRIARVDTAAALEVPGVVAVVTGEDLRRLPGLRPVYGPQIEDQPVVALDRVRYVGDIVALVAAETPRAAQEAAALVTVEYEELPAVFDPLDALEPGAPLLHELEPERPHEGTALYFGIRPQFGTNCCNLFRIRRGDVARGFAEADLVLEETFRTPAIQHVAMEPHAALALWEDGRLTVWSGTQTPFNTRQILAGIFGLPVERVRVVVPPMGGSYGCKVFPRIEPQAALLAYVTGRPVKFVLRRDEEFVTLTRHATVVTIRLGLKRDGRITAREVRAYWNTGAYADCGPDVARKGGFGIVGPYRIPNVAVDSRCVYTNLPPAGAFRGYAVTQATWASESMMDLAADALGLDPLEFRLRNLLRDGETFATGETLHDVHFAECLERAAAAIGWEGPQRRELGDGRVRAKGLAVVMKGMTTPSRSEAKVGVDRSGQVTVYSSTVELGQGARTVLAQLAAEALGVPYQQVRVVDPDTDRTPFDNRTTSSRSTYMMGNAVRQAALALRERLLLAAAQRLEVEPADLELVDGNVRVAGAPASALTFGQLVEATGQEELVEHGEFRNQGGLDPDTGQGIASSHWHQGAGAVEVEVDTRTGKVTILHAHASVYAGQVVNWHTAELQNLGCIVFGVGSALFEELVYDQGQLVNPNLSDYLIPSFLDLPERMTHDLIERPGAEIHGLGETALPPIPAAVGNAVARAIGARVTELPLTPERVLRAIRARDGERG</sequence>